<dbReference type="Pfam" id="PF01850">
    <property type="entry name" value="PIN"/>
    <property type="match status" value="1"/>
</dbReference>
<keyword evidence="2 6" id="KW-0540">Nuclease</keyword>
<feature type="domain" description="PIN" evidence="7">
    <location>
        <begin position="5"/>
        <end position="123"/>
    </location>
</feature>
<comment type="similarity">
    <text evidence="6">Belongs to the PINc/VapC protein family.</text>
</comment>
<evidence type="ECO:0000256" key="5">
    <source>
        <dbReference type="ARBA" id="ARBA00022842"/>
    </source>
</evidence>
<organism evidence="8 9">
    <name type="scientific">Pseudonocardia eucalypti</name>
    <dbReference type="NCBI Taxonomy" id="648755"/>
    <lineage>
        <taxon>Bacteria</taxon>
        <taxon>Bacillati</taxon>
        <taxon>Actinomycetota</taxon>
        <taxon>Actinomycetes</taxon>
        <taxon>Pseudonocardiales</taxon>
        <taxon>Pseudonocardiaceae</taxon>
        <taxon>Pseudonocardia</taxon>
    </lineage>
</organism>
<dbReference type="InterPro" id="IPR002716">
    <property type="entry name" value="PIN_dom"/>
</dbReference>
<evidence type="ECO:0000256" key="3">
    <source>
        <dbReference type="ARBA" id="ARBA00022723"/>
    </source>
</evidence>
<keyword evidence="4 6" id="KW-0378">Hydrolase</keyword>
<dbReference type="SUPFAM" id="SSF88723">
    <property type="entry name" value="PIN domain-like"/>
    <property type="match status" value="1"/>
</dbReference>
<dbReference type="Gene3D" id="3.40.50.1010">
    <property type="entry name" value="5'-nuclease"/>
    <property type="match status" value="1"/>
</dbReference>
<evidence type="ECO:0000256" key="6">
    <source>
        <dbReference type="HAMAP-Rule" id="MF_00265"/>
    </source>
</evidence>
<comment type="caution">
    <text evidence="8">The sequence shown here is derived from an EMBL/GenBank/DDBJ whole genome shotgun (WGS) entry which is preliminary data.</text>
</comment>
<protein>
    <recommendedName>
        <fullName evidence="6">Ribonuclease VapC</fullName>
        <shortName evidence="6">RNase VapC</shortName>
        <ecNumber evidence="6">3.1.-.-</ecNumber>
    </recommendedName>
    <alternativeName>
        <fullName evidence="6">Toxin VapC</fullName>
    </alternativeName>
</protein>
<gene>
    <name evidence="6" type="primary">vapC</name>
    <name evidence="8" type="ORF">GCM10023321_29190</name>
</gene>
<dbReference type="InterPro" id="IPR022907">
    <property type="entry name" value="VapC_family"/>
</dbReference>
<dbReference type="Proteomes" id="UP001428817">
    <property type="component" value="Unassembled WGS sequence"/>
</dbReference>
<dbReference type="CDD" id="cd09854">
    <property type="entry name" value="PIN_VapC-like"/>
    <property type="match status" value="1"/>
</dbReference>
<evidence type="ECO:0000313" key="8">
    <source>
        <dbReference type="EMBL" id="GAA5155555.1"/>
    </source>
</evidence>
<dbReference type="EC" id="3.1.-.-" evidence="6"/>
<reference evidence="9" key="1">
    <citation type="journal article" date="2019" name="Int. J. Syst. Evol. Microbiol.">
        <title>The Global Catalogue of Microorganisms (GCM) 10K type strain sequencing project: providing services to taxonomists for standard genome sequencing and annotation.</title>
        <authorList>
            <consortium name="The Broad Institute Genomics Platform"/>
            <consortium name="The Broad Institute Genome Sequencing Center for Infectious Disease"/>
            <person name="Wu L."/>
            <person name="Ma J."/>
        </authorList>
    </citation>
    <scope>NUCLEOTIDE SEQUENCE [LARGE SCALE GENOMIC DNA]</scope>
    <source>
        <strain evidence="9">JCM 18303</strain>
    </source>
</reference>
<keyword evidence="3 6" id="KW-0479">Metal-binding</keyword>
<comment type="function">
    <text evidence="6">Toxic component of a toxin-antitoxin (TA) system. An RNase.</text>
</comment>
<keyword evidence="5 6" id="KW-0460">Magnesium</keyword>
<dbReference type="EMBL" id="BAABJP010000010">
    <property type="protein sequence ID" value="GAA5155555.1"/>
    <property type="molecule type" value="Genomic_DNA"/>
</dbReference>
<evidence type="ECO:0000256" key="4">
    <source>
        <dbReference type="ARBA" id="ARBA00022801"/>
    </source>
</evidence>
<evidence type="ECO:0000256" key="2">
    <source>
        <dbReference type="ARBA" id="ARBA00022722"/>
    </source>
</evidence>
<evidence type="ECO:0000313" key="9">
    <source>
        <dbReference type="Proteomes" id="UP001428817"/>
    </source>
</evidence>
<feature type="binding site" evidence="6">
    <location>
        <position position="6"/>
    </location>
    <ligand>
        <name>Mg(2+)</name>
        <dbReference type="ChEBI" id="CHEBI:18420"/>
    </ligand>
</feature>
<name>A0ABP9Q209_9PSEU</name>
<keyword evidence="9" id="KW-1185">Reference proteome</keyword>
<comment type="cofactor">
    <cofactor evidence="6">
        <name>Mg(2+)</name>
        <dbReference type="ChEBI" id="CHEBI:18420"/>
    </cofactor>
</comment>
<accession>A0ABP9Q209</accession>
<dbReference type="InterPro" id="IPR029060">
    <property type="entry name" value="PIN-like_dom_sf"/>
</dbReference>
<evidence type="ECO:0000259" key="7">
    <source>
        <dbReference type="Pfam" id="PF01850"/>
    </source>
</evidence>
<dbReference type="RefSeq" id="WP_185063974.1">
    <property type="nucleotide sequence ID" value="NZ_BAABJP010000010.1"/>
</dbReference>
<dbReference type="HAMAP" id="MF_00265">
    <property type="entry name" value="VapC_Nob1"/>
    <property type="match status" value="1"/>
</dbReference>
<evidence type="ECO:0000256" key="1">
    <source>
        <dbReference type="ARBA" id="ARBA00022649"/>
    </source>
</evidence>
<feature type="binding site" evidence="6">
    <location>
        <position position="96"/>
    </location>
    <ligand>
        <name>Mg(2+)</name>
        <dbReference type="ChEBI" id="CHEBI:18420"/>
    </ligand>
</feature>
<proteinExistence type="inferred from homology"/>
<sequence length="141" mass="15707">MLSFIDTAVIAYSRYQAPQQPACEQIMTWVAQGRLPAATSVLVLEETWHLEHRGRPPLPAGTAMRAAELFPLVIDLRRDHLRAAMAMEPSGLGPADRLHVAVATEVGCEAIITTDRAFDECDRLRRIDPLDEDLVRALLKH</sequence>
<keyword evidence="1 6" id="KW-1277">Toxin-antitoxin system</keyword>
<keyword evidence="6" id="KW-0800">Toxin</keyword>